<name>E8PS71_YERPE</name>
<feature type="transmembrane region" description="Helical" evidence="1">
    <location>
        <begin position="36"/>
        <end position="54"/>
    </location>
</feature>
<organism evidence="2">
    <name type="scientific">Yersinia pestis Java 9</name>
    <dbReference type="NCBI Taxonomy" id="880632"/>
    <lineage>
        <taxon>Bacteria</taxon>
        <taxon>Pseudomonadati</taxon>
        <taxon>Pseudomonadota</taxon>
        <taxon>Gammaproteobacteria</taxon>
        <taxon>Enterobacterales</taxon>
        <taxon>Yersiniaceae</taxon>
        <taxon>Yersinia</taxon>
    </lineage>
</organism>
<dbReference type="RefSeq" id="WP_013572658.1">
    <property type="nucleotide sequence ID" value="NC_015054.1"/>
</dbReference>
<dbReference type="EMBL" id="CP002179">
    <property type="protein sequence ID" value="ADW66871.1"/>
    <property type="molecule type" value="Genomic_DNA"/>
</dbReference>
<gene>
    <name evidence="2" type="ORF">YPJ_pJARS3517</name>
</gene>
<accession>E8PS71</accession>
<geneLocation type="plasmid" evidence="2">
    <name>pJARS35</name>
</geneLocation>
<proteinExistence type="predicted"/>
<evidence type="ECO:0000313" key="2">
    <source>
        <dbReference type="EMBL" id="ADW66871.1"/>
    </source>
</evidence>
<protein>
    <submittedName>
        <fullName evidence="2">Uncharacterized protein</fullName>
    </submittedName>
</protein>
<keyword evidence="1" id="KW-0472">Membrane</keyword>
<dbReference type="AlphaFoldDB" id="E8PS71"/>
<reference evidence="2" key="1">
    <citation type="journal article" date="2012" name="PLoS ONE">
        <title>Novel Plasmids and Resistance Phenotypes in Yersinia pestis: Unique Plasmid Inventory of Strain Java 9 Mediates High Levels of Arsenic Resistance.</title>
        <authorList>
            <person name="Eppinger M."/>
            <person name="Radnedge L."/>
            <person name="Andersen G."/>
            <person name="Vietri N."/>
            <person name="Severson G."/>
            <person name="Mou S."/>
            <person name="Ravel J."/>
            <person name="Worsham P.L."/>
        </authorList>
    </citation>
    <scope>NUCLEOTIDE SEQUENCE [LARGE SCALE GENOMIC DNA]</scope>
    <source>
        <strain evidence="2">Java 9</strain>
        <plasmid evidence="2">pJARS35</plasmid>
    </source>
</reference>
<keyword evidence="2" id="KW-0614">Plasmid</keyword>
<evidence type="ECO:0000256" key="1">
    <source>
        <dbReference type="SAM" id="Phobius"/>
    </source>
</evidence>
<sequence length="57" mass="6812">MKTVKRIIYFLSLNWILDLVDKYFTSGWSIRKKLTVQFFSLAIGLLILKLIFFIELN</sequence>
<keyword evidence="1" id="KW-1133">Transmembrane helix</keyword>
<keyword evidence="1" id="KW-0812">Transmembrane</keyword>